<evidence type="ECO:0000259" key="2">
    <source>
        <dbReference type="Pfam" id="PF00855"/>
    </source>
</evidence>
<gene>
    <name evidence="3" type="ORF">W97_04497</name>
</gene>
<feature type="region of interest" description="Disordered" evidence="1">
    <location>
        <begin position="1"/>
        <end position="20"/>
    </location>
</feature>
<evidence type="ECO:0000313" key="4">
    <source>
        <dbReference type="Proteomes" id="UP000016924"/>
    </source>
</evidence>
<organism evidence="3 4">
    <name type="scientific">Coniosporium apollinis (strain CBS 100218)</name>
    <name type="common">Rock-inhabiting black yeast</name>
    <dbReference type="NCBI Taxonomy" id="1168221"/>
    <lineage>
        <taxon>Eukaryota</taxon>
        <taxon>Fungi</taxon>
        <taxon>Dikarya</taxon>
        <taxon>Ascomycota</taxon>
        <taxon>Pezizomycotina</taxon>
        <taxon>Dothideomycetes</taxon>
        <taxon>Dothideomycetes incertae sedis</taxon>
        <taxon>Coniosporium</taxon>
    </lineage>
</organism>
<reference evidence="4" key="1">
    <citation type="submission" date="2012-06" db="EMBL/GenBank/DDBJ databases">
        <title>The genome sequence of Coniosporium apollinis CBS 100218.</title>
        <authorList>
            <consortium name="The Broad Institute Genome Sequencing Platform"/>
            <person name="Cuomo C."/>
            <person name="Gorbushina A."/>
            <person name="Noack S."/>
            <person name="Walker B."/>
            <person name="Young S.K."/>
            <person name="Zeng Q."/>
            <person name="Gargeya S."/>
            <person name="Fitzgerald M."/>
            <person name="Haas B."/>
            <person name="Abouelleil A."/>
            <person name="Alvarado L."/>
            <person name="Arachchi H.M."/>
            <person name="Berlin A.M."/>
            <person name="Chapman S.B."/>
            <person name="Goldberg J."/>
            <person name="Griggs A."/>
            <person name="Gujja S."/>
            <person name="Hansen M."/>
            <person name="Howarth C."/>
            <person name="Imamovic A."/>
            <person name="Larimer J."/>
            <person name="McCowan C."/>
            <person name="Montmayeur A."/>
            <person name="Murphy C."/>
            <person name="Neiman D."/>
            <person name="Pearson M."/>
            <person name="Priest M."/>
            <person name="Roberts A."/>
            <person name="Saif S."/>
            <person name="Shea T."/>
            <person name="Sisk P."/>
            <person name="Sykes S."/>
            <person name="Wortman J."/>
            <person name="Nusbaum C."/>
            <person name="Birren B."/>
        </authorList>
    </citation>
    <scope>NUCLEOTIDE SEQUENCE [LARGE SCALE GENOMIC DNA]</scope>
    <source>
        <strain evidence="4">CBS 100218</strain>
    </source>
</reference>
<dbReference type="HOGENOM" id="CLU_043852_0_0_1"/>
<dbReference type="Proteomes" id="UP000016924">
    <property type="component" value="Unassembled WGS sequence"/>
</dbReference>
<dbReference type="Pfam" id="PF00855">
    <property type="entry name" value="PWWP"/>
    <property type="match status" value="1"/>
</dbReference>
<dbReference type="GeneID" id="19901808"/>
<dbReference type="RefSeq" id="XP_007780576.1">
    <property type="nucleotide sequence ID" value="XM_007782386.1"/>
</dbReference>
<feature type="compositionally biased region" description="Polar residues" evidence="1">
    <location>
        <begin position="143"/>
        <end position="159"/>
    </location>
</feature>
<evidence type="ECO:0000313" key="3">
    <source>
        <dbReference type="EMBL" id="EON65259.1"/>
    </source>
</evidence>
<dbReference type="CDD" id="cd05162">
    <property type="entry name" value="PWWP"/>
    <property type="match status" value="1"/>
</dbReference>
<proteinExistence type="predicted"/>
<dbReference type="InterPro" id="IPR000313">
    <property type="entry name" value="PWWP_dom"/>
</dbReference>
<feature type="compositionally biased region" description="Low complexity" evidence="1">
    <location>
        <begin position="242"/>
        <end position="251"/>
    </location>
</feature>
<feature type="domain" description="PWWP" evidence="2">
    <location>
        <begin position="36"/>
        <end position="107"/>
    </location>
</feature>
<feature type="region of interest" description="Disordered" evidence="1">
    <location>
        <begin position="242"/>
        <end position="286"/>
    </location>
</feature>
<evidence type="ECO:0000256" key="1">
    <source>
        <dbReference type="SAM" id="MobiDB-lite"/>
    </source>
</evidence>
<dbReference type="AlphaFoldDB" id="R7YTW5"/>
<feature type="region of interest" description="Disordered" evidence="1">
    <location>
        <begin position="141"/>
        <end position="228"/>
    </location>
</feature>
<dbReference type="SUPFAM" id="SSF63748">
    <property type="entry name" value="Tudor/PWWP/MBT"/>
    <property type="match status" value="1"/>
</dbReference>
<keyword evidence="4" id="KW-1185">Reference proteome</keyword>
<name>R7YTW5_CONA1</name>
<dbReference type="OrthoDB" id="3937449at2759"/>
<feature type="compositionally biased region" description="Acidic residues" evidence="1">
    <location>
        <begin position="183"/>
        <end position="193"/>
    </location>
</feature>
<accession>R7YTW5</accession>
<dbReference type="Gene3D" id="2.30.30.140">
    <property type="match status" value="1"/>
</dbReference>
<protein>
    <recommendedName>
        <fullName evidence="2">PWWP domain-containing protein</fullName>
    </recommendedName>
</protein>
<sequence>MAPSHSLAGSSKSSSVPLKRVSQSTRIEDGSYWLVKAYSEFWPAIVCDRDMVLENFRKQRPSQEGATFYPMLTMVKHEFVWVPHRNLRVFEPSYLFEAQLDKKSPSLARAHRATSAVDGLPRDLDYWNSYMLAERLQKGRDPVTQSVASPAQASATQSRPLIISQGKRKCVDVETNPPSEVKDSEEAELDDEQPLPKRVRRGEEILIASSESDVEDDDEVLSRSSTPEIDTLAETFEGLTPATPAATASTSQSCDFPTGAGDARSQPTREQTPHLGSSERAATQADSPLFEPDGAMVAFIIGKDSTPVRIPKSSVMKPELLHLTECMTWDDELGWHITRPLYSAFTVARFQAVADFLTHGDFNPKLLDDSDHRARLDGVESIAQKADALLDCGRAFNVAREVQLPEMMELVVHKVCVLRPWPAAEVLMVTNFVFHEPPTGLDADDDLRKLLCNHIAENFWEINSTQTTNLKMILTRYPELEESVFSARLEKLHLSTPDSGMGEED</sequence>
<dbReference type="EMBL" id="JH767573">
    <property type="protein sequence ID" value="EON65259.1"/>
    <property type="molecule type" value="Genomic_DNA"/>
</dbReference>